<feature type="transmembrane region" description="Helical" evidence="1">
    <location>
        <begin position="76"/>
        <end position="93"/>
    </location>
</feature>
<dbReference type="AlphaFoldDB" id="A0A383CWW2"/>
<sequence>STWAKSHLTPISTAITTTLLVIYGDDINGLVKRRIRGLNFFVRTGAFIALCAIGYGMMSVAGASAVKQLLRYFDDLYLAPMVVGAFVLMGILAERKKYL</sequence>
<protein>
    <recommendedName>
        <fullName evidence="3">DUF3392 domain-containing protein</fullName>
    </recommendedName>
</protein>
<evidence type="ECO:0008006" key="3">
    <source>
        <dbReference type="Google" id="ProtNLM"/>
    </source>
</evidence>
<dbReference type="Pfam" id="PF11872">
    <property type="entry name" value="DUF3392"/>
    <property type="match status" value="1"/>
</dbReference>
<keyword evidence="1" id="KW-0472">Membrane</keyword>
<keyword evidence="1" id="KW-1133">Transmembrane helix</keyword>
<dbReference type="EMBL" id="UINC01212485">
    <property type="protein sequence ID" value="SVE36836.1"/>
    <property type="molecule type" value="Genomic_DNA"/>
</dbReference>
<evidence type="ECO:0000256" key="1">
    <source>
        <dbReference type="SAM" id="Phobius"/>
    </source>
</evidence>
<dbReference type="InterPro" id="IPR021813">
    <property type="entry name" value="DUF3392"/>
</dbReference>
<gene>
    <name evidence="2" type="ORF">METZ01_LOCUS489690</name>
</gene>
<evidence type="ECO:0000313" key="2">
    <source>
        <dbReference type="EMBL" id="SVE36836.1"/>
    </source>
</evidence>
<feature type="transmembrane region" description="Helical" evidence="1">
    <location>
        <begin position="40"/>
        <end position="64"/>
    </location>
</feature>
<organism evidence="2">
    <name type="scientific">marine metagenome</name>
    <dbReference type="NCBI Taxonomy" id="408172"/>
    <lineage>
        <taxon>unclassified sequences</taxon>
        <taxon>metagenomes</taxon>
        <taxon>ecological metagenomes</taxon>
    </lineage>
</organism>
<accession>A0A383CWW2</accession>
<keyword evidence="1" id="KW-0812">Transmembrane</keyword>
<reference evidence="2" key="1">
    <citation type="submission" date="2018-05" db="EMBL/GenBank/DDBJ databases">
        <authorList>
            <person name="Lanie J.A."/>
            <person name="Ng W.-L."/>
            <person name="Kazmierczak K.M."/>
            <person name="Andrzejewski T.M."/>
            <person name="Davidsen T.M."/>
            <person name="Wayne K.J."/>
            <person name="Tettelin H."/>
            <person name="Glass J.I."/>
            <person name="Rusch D."/>
            <person name="Podicherti R."/>
            <person name="Tsui H.-C.T."/>
            <person name="Winkler M.E."/>
        </authorList>
    </citation>
    <scope>NUCLEOTIDE SEQUENCE</scope>
</reference>
<name>A0A383CWW2_9ZZZZ</name>
<feature type="non-terminal residue" evidence="2">
    <location>
        <position position="1"/>
    </location>
</feature>
<proteinExistence type="predicted"/>